<protein>
    <submittedName>
        <fullName evidence="9">Biopolymer transport protein ExbD</fullName>
    </submittedName>
</protein>
<organism evidence="9 10">
    <name type="scientific">Amantichitinum ursilacus</name>
    <dbReference type="NCBI Taxonomy" id="857265"/>
    <lineage>
        <taxon>Bacteria</taxon>
        <taxon>Pseudomonadati</taxon>
        <taxon>Pseudomonadota</taxon>
        <taxon>Betaproteobacteria</taxon>
        <taxon>Neisseriales</taxon>
        <taxon>Chitinibacteraceae</taxon>
        <taxon>Amantichitinum</taxon>
    </lineage>
</organism>
<evidence type="ECO:0000313" key="10">
    <source>
        <dbReference type="Proteomes" id="UP000037939"/>
    </source>
</evidence>
<dbReference type="EMBL" id="LAQT01000001">
    <property type="protein sequence ID" value="KPC55027.1"/>
    <property type="molecule type" value="Genomic_DNA"/>
</dbReference>
<comment type="subcellular location">
    <subcellularLocation>
        <location evidence="1">Cell membrane</location>
        <topology evidence="1">Single-pass membrane protein</topology>
    </subcellularLocation>
    <subcellularLocation>
        <location evidence="7">Cell membrane</location>
        <topology evidence="7">Single-pass type II membrane protein</topology>
    </subcellularLocation>
</comment>
<dbReference type="Gene3D" id="3.30.420.270">
    <property type="match status" value="1"/>
</dbReference>
<dbReference type="InterPro" id="IPR003400">
    <property type="entry name" value="ExbD"/>
</dbReference>
<keyword evidence="6 8" id="KW-0472">Membrane</keyword>
<dbReference type="OrthoDB" id="9798629at2"/>
<dbReference type="AlphaFoldDB" id="A0A0N1JU08"/>
<keyword evidence="7" id="KW-0813">Transport</keyword>
<proteinExistence type="inferred from homology"/>
<keyword evidence="10" id="KW-1185">Reference proteome</keyword>
<dbReference type="PANTHER" id="PTHR30558:SF7">
    <property type="entry name" value="TOL-PAL SYSTEM PROTEIN TOLR"/>
    <property type="match status" value="1"/>
</dbReference>
<evidence type="ECO:0000256" key="5">
    <source>
        <dbReference type="ARBA" id="ARBA00022989"/>
    </source>
</evidence>
<evidence type="ECO:0000256" key="3">
    <source>
        <dbReference type="ARBA" id="ARBA00022475"/>
    </source>
</evidence>
<comment type="caution">
    <text evidence="9">The sequence shown here is derived from an EMBL/GenBank/DDBJ whole genome shotgun (WGS) entry which is preliminary data.</text>
</comment>
<dbReference type="Pfam" id="PF02472">
    <property type="entry name" value="ExbD"/>
    <property type="match status" value="1"/>
</dbReference>
<evidence type="ECO:0000313" key="9">
    <source>
        <dbReference type="EMBL" id="KPC55027.1"/>
    </source>
</evidence>
<dbReference type="PANTHER" id="PTHR30558">
    <property type="entry name" value="EXBD MEMBRANE COMPONENT OF PMF-DRIVEN MACROMOLECULE IMPORT SYSTEM"/>
    <property type="match status" value="1"/>
</dbReference>
<evidence type="ECO:0000256" key="2">
    <source>
        <dbReference type="ARBA" id="ARBA00005811"/>
    </source>
</evidence>
<comment type="similarity">
    <text evidence="2 7">Belongs to the ExbD/TolR family.</text>
</comment>
<name>A0A0N1JU08_9NEIS</name>
<reference evidence="9 10" key="1">
    <citation type="submission" date="2015-07" db="EMBL/GenBank/DDBJ databases">
        <title>Draft genome sequence of the Amantichitinum ursilacus IGB-41, a new chitin-degrading bacterium.</title>
        <authorList>
            <person name="Kirstahler P."/>
            <person name="Guenther M."/>
            <person name="Grumaz C."/>
            <person name="Rupp S."/>
            <person name="Zibek S."/>
            <person name="Sohn K."/>
        </authorList>
    </citation>
    <scope>NUCLEOTIDE SEQUENCE [LARGE SCALE GENOMIC DNA]</scope>
    <source>
        <strain evidence="9 10">IGB-41</strain>
    </source>
</reference>
<dbReference type="GO" id="GO:0022857">
    <property type="term" value="F:transmembrane transporter activity"/>
    <property type="evidence" value="ECO:0007669"/>
    <property type="project" value="InterPro"/>
</dbReference>
<sequence length="145" mass="14831">MGAKLAGNTNPLVPSAVSEINVTPLVDVMLVLLIVFMVAAPLMATGINVDLPKANAKPLTDPKPPLVVSLDAAGKVYIDKTPVGASGLLVALQAASGGDHERHIHVKGDRSIAYGKVVETMGQISDAGFNKVALVSEAPKSASAQ</sequence>
<evidence type="ECO:0000256" key="8">
    <source>
        <dbReference type="SAM" id="Phobius"/>
    </source>
</evidence>
<evidence type="ECO:0000256" key="1">
    <source>
        <dbReference type="ARBA" id="ARBA00004162"/>
    </source>
</evidence>
<keyword evidence="3" id="KW-1003">Cell membrane</keyword>
<accession>A0A0N1JU08</accession>
<keyword evidence="4 7" id="KW-0812">Transmembrane</keyword>
<evidence type="ECO:0000256" key="7">
    <source>
        <dbReference type="RuleBase" id="RU003879"/>
    </source>
</evidence>
<dbReference type="Proteomes" id="UP000037939">
    <property type="component" value="Unassembled WGS sequence"/>
</dbReference>
<dbReference type="GO" id="GO:0015031">
    <property type="term" value="P:protein transport"/>
    <property type="evidence" value="ECO:0007669"/>
    <property type="project" value="UniProtKB-KW"/>
</dbReference>
<dbReference type="GO" id="GO:0005886">
    <property type="term" value="C:plasma membrane"/>
    <property type="evidence" value="ECO:0007669"/>
    <property type="project" value="UniProtKB-SubCell"/>
</dbReference>
<gene>
    <name evidence="9" type="primary">exbD_1</name>
    <name evidence="9" type="ORF">WG78_00170</name>
</gene>
<evidence type="ECO:0000256" key="6">
    <source>
        <dbReference type="ARBA" id="ARBA00023136"/>
    </source>
</evidence>
<keyword evidence="5 8" id="KW-1133">Transmembrane helix</keyword>
<feature type="transmembrane region" description="Helical" evidence="8">
    <location>
        <begin position="28"/>
        <end position="49"/>
    </location>
</feature>
<evidence type="ECO:0000256" key="4">
    <source>
        <dbReference type="ARBA" id="ARBA00022692"/>
    </source>
</evidence>
<keyword evidence="7" id="KW-0653">Protein transport</keyword>
<dbReference type="RefSeq" id="WP_053935763.1">
    <property type="nucleotide sequence ID" value="NZ_LAQT01000001.1"/>
</dbReference>
<dbReference type="STRING" id="857265.WG78_00170"/>